<keyword evidence="8" id="KW-0539">Nucleus</keyword>
<keyword evidence="1" id="KW-0285">Flavoprotein</keyword>
<evidence type="ECO:0008006" key="13">
    <source>
        <dbReference type="Google" id="ProtNLM"/>
    </source>
</evidence>
<evidence type="ECO:0000256" key="5">
    <source>
        <dbReference type="ARBA" id="ARBA00023015"/>
    </source>
</evidence>
<evidence type="ECO:0000256" key="2">
    <source>
        <dbReference type="ARBA" id="ARBA00022827"/>
    </source>
</evidence>
<dbReference type="InterPro" id="IPR036188">
    <property type="entry name" value="FAD/NAD-bd_sf"/>
</dbReference>
<dbReference type="Gene3D" id="3.50.50.60">
    <property type="entry name" value="FAD/NAD(P)-binding domain"/>
    <property type="match status" value="2"/>
</dbReference>
<dbReference type="Pfam" id="PF07992">
    <property type="entry name" value="Pyr_redox_2"/>
    <property type="match status" value="1"/>
</dbReference>
<name>A0A0D1YP39_9EURO</name>
<dbReference type="PANTHER" id="PTHR43098">
    <property type="entry name" value="L-ORNITHINE N(5)-MONOOXYGENASE-RELATED"/>
    <property type="match status" value="1"/>
</dbReference>
<keyword evidence="5" id="KW-0805">Transcription regulation</keyword>
<dbReference type="CDD" id="cd00067">
    <property type="entry name" value="GAL4"/>
    <property type="match status" value="1"/>
</dbReference>
<dbReference type="GO" id="GO:0016491">
    <property type="term" value="F:oxidoreductase activity"/>
    <property type="evidence" value="ECO:0007669"/>
    <property type="project" value="UniProtKB-KW"/>
</dbReference>
<keyword evidence="4" id="KW-0560">Oxidoreductase</keyword>
<dbReference type="GO" id="GO:0000981">
    <property type="term" value="F:DNA-binding transcription factor activity, RNA polymerase II-specific"/>
    <property type="evidence" value="ECO:0007669"/>
    <property type="project" value="InterPro"/>
</dbReference>
<dbReference type="EMBL" id="KN846951">
    <property type="protein sequence ID" value="KIV84592.1"/>
    <property type="molecule type" value="Genomic_DNA"/>
</dbReference>
<dbReference type="GO" id="GO:0008270">
    <property type="term" value="F:zinc ion binding"/>
    <property type="evidence" value="ECO:0007669"/>
    <property type="project" value="InterPro"/>
</dbReference>
<accession>A0A0D1YP39</accession>
<organism evidence="11 12">
    <name type="scientific">Exophiala sideris</name>
    <dbReference type="NCBI Taxonomy" id="1016849"/>
    <lineage>
        <taxon>Eukaryota</taxon>
        <taxon>Fungi</taxon>
        <taxon>Dikarya</taxon>
        <taxon>Ascomycota</taxon>
        <taxon>Pezizomycotina</taxon>
        <taxon>Eurotiomycetes</taxon>
        <taxon>Chaetothyriomycetidae</taxon>
        <taxon>Chaetothyriales</taxon>
        <taxon>Herpotrichiellaceae</taxon>
        <taxon>Exophiala</taxon>
    </lineage>
</organism>
<feature type="domain" description="FAD/NAD(P)-binding" evidence="10">
    <location>
        <begin position="11"/>
        <end position="203"/>
    </location>
</feature>
<dbReference type="InterPro" id="IPR036864">
    <property type="entry name" value="Zn2-C6_fun-type_DNA-bd_sf"/>
</dbReference>
<evidence type="ECO:0000256" key="6">
    <source>
        <dbReference type="ARBA" id="ARBA00023125"/>
    </source>
</evidence>
<evidence type="ECO:0000313" key="12">
    <source>
        <dbReference type="Proteomes" id="UP000053599"/>
    </source>
</evidence>
<dbReference type="HOGENOM" id="CLU_270515_0_0_1"/>
<feature type="domain" description="Zn(2)-C6 fungal-type" evidence="9">
    <location>
        <begin position="542"/>
        <end position="575"/>
    </location>
</feature>
<dbReference type="GO" id="GO:0003677">
    <property type="term" value="F:DNA binding"/>
    <property type="evidence" value="ECO:0007669"/>
    <property type="project" value="UniProtKB-KW"/>
</dbReference>
<reference evidence="11 12" key="1">
    <citation type="submission" date="2015-01" db="EMBL/GenBank/DDBJ databases">
        <title>The Genome Sequence of Exophiala sideris CBS121828.</title>
        <authorList>
            <consortium name="The Broad Institute Genomics Platform"/>
            <person name="Cuomo C."/>
            <person name="de Hoog S."/>
            <person name="Gorbushina A."/>
            <person name="Stielow B."/>
            <person name="Teixiera M."/>
            <person name="Abouelleil A."/>
            <person name="Chapman S.B."/>
            <person name="Priest M."/>
            <person name="Young S.K."/>
            <person name="Wortman J."/>
            <person name="Nusbaum C."/>
            <person name="Birren B."/>
        </authorList>
    </citation>
    <scope>NUCLEOTIDE SEQUENCE [LARGE SCALE GENOMIC DNA]</scope>
    <source>
        <strain evidence="11 12">CBS 121828</strain>
    </source>
</reference>
<proteinExistence type="predicted"/>
<evidence type="ECO:0000256" key="3">
    <source>
        <dbReference type="ARBA" id="ARBA00022857"/>
    </source>
</evidence>
<dbReference type="Pfam" id="PF11951">
    <property type="entry name" value="Fungal_trans_2"/>
    <property type="match status" value="1"/>
</dbReference>
<evidence type="ECO:0000256" key="8">
    <source>
        <dbReference type="ARBA" id="ARBA00023242"/>
    </source>
</evidence>
<evidence type="ECO:0000313" key="11">
    <source>
        <dbReference type="EMBL" id="KIV84592.1"/>
    </source>
</evidence>
<dbReference type="Proteomes" id="UP000053599">
    <property type="component" value="Unassembled WGS sequence"/>
</dbReference>
<gene>
    <name evidence="11" type="ORF">PV11_00364</name>
</gene>
<dbReference type="InterPro" id="IPR021858">
    <property type="entry name" value="Fun_TF"/>
</dbReference>
<evidence type="ECO:0000259" key="10">
    <source>
        <dbReference type="Pfam" id="PF07992"/>
    </source>
</evidence>
<keyword evidence="2" id="KW-0274">FAD</keyword>
<keyword evidence="7" id="KW-0804">Transcription</keyword>
<dbReference type="Pfam" id="PF00172">
    <property type="entry name" value="Zn_clus"/>
    <property type="match status" value="1"/>
</dbReference>
<dbReference type="InterPro" id="IPR050775">
    <property type="entry name" value="FAD-binding_Monooxygenases"/>
</dbReference>
<dbReference type="InterPro" id="IPR023753">
    <property type="entry name" value="FAD/NAD-binding_dom"/>
</dbReference>
<evidence type="ECO:0000256" key="1">
    <source>
        <dbReference type="ARBA" id="ARBA00022630"/>
    </source>
</evidence>
<dbReference type="SUPFAM" id="SSF57701">
    <property type="entry name" value="Zn2/Cys6 DNA-binding domain"/>
    <property type="match status" value="1"/>
</dbReference>
<keyword evidence="6" id="KW-0238">DNA-binding</keyword>
<dbReference type="PANTHER" id="PTHR43098:SF5">
    <property type="entry name" value="DUAL-FUNCTIONAL MONOOXYGENASE_METHYLTRANSFERASE PSOF"/>
    <property type="match status" value="1"/>
</dbReference>
<dbReference type="Gene3D" id="4.10.240.10">
    <property type="entry name" value="Zn(2)-C6 fungal-type DNA-binding domain"/>
    <property type="match status" value="1"/>
</dbReference>
<dbReference type="SUPFAM" id="SSF51905">
    <property type="entry name" value="FAD/NAD(P)-binding domain"/>
    <property type="match status" value="2"/>
</dbReference>
<keyword evidence="3" id="KW-0521">NADP</keyword>
<dbReference type="InterPro" id="IPR001138">
    <property type="entry name" value="Zn2Cys6_DnaBD"/>
</dbReference>
<evidence type="ECO:0000256" key="4">
    <source>
        <dbReference type="ARBA" id="ARBA00023002"/>
    </source>
</evidence>
<evidence type="ECO:0000259" key="9">
    <source>
        <dbReference type="Pfam" id="PF00172"/>
    </source>
</evidence>
<evidence type="ECO:0000256" key="7">
    <source>
        <dbReference type="ARBA" id="ARBA00023163"/>
    </source>
</evidence>
<sequence>MTVEHKTTELDTLVVGAGFAGIYQLYTLRKLGYSVRVIDKAGGVGGTWYWNRYPGAMSDSESFVFRFTWDREDLKTYPWTDRYLQGPDIRQYLEHVVDRHDLRKDIYLNTELLSADWDAEKNKWRVTTSTNEVFMVRYLITALGLLSTAKLPSIPGLDKFKGEICHTSRWREDFDLTDKRVGVLGNGSTGVQVITAIASRVKSLVSFQRSPQYSVPSGNGPVTSEYRQWLNDHYDDIVESLPRTATAFGFTESTTPYASVDADKREEVFQRLWDEGNGFRFMFGGFSDIATDKEANEATCKFVKSKIAQIVIDPEKARKLMPQEPYARRPLCDSGYYKQFNRPNVDIVNLRDTPIDHLTATGAKTTDGQFYELDTLILATGFDAVEGSYTRVKFHGRSGESLADHWKNGPTSYLGSFVPGFPNLLMISGPQGPFANAPPNVEMQVNLNNELIQRAEKLRETGKVAVIEAIPEAEDDWSEHCNEVARSTLFPSIPSWIFANVPGAPRPIPRFFLGGLANFIAVLNGVANAGYDGFAAPLGNGRKEKIKCDESKPSCKQCLKRKVTCPGYKRDLKWSDRHEVLNTWRSEITPAQDPAPLPLNTAGSHDPTEPNLLVEAIQPTLIGKPTHIARAQSHGSATGPSSQIPPLHTENPGPVAFLPALDSNDNDRSTTDILRDDLREWLASHEPMTLLEQQDWTWTLNGPALDCDETQTLVTTLDCRDAAASQGSEFNQALVQYFFDNLCGIHTVLDDTAEGFKALVRRYLSTSPLLHKSVVCMAAAHCFQDDETMLSTCLECHTAAVRSLSKAVFQIETVLEQSTSSPRDSALSDKNMLRKLEETLLASIILGFCAPWSDPRDLGLPHLRGARKLCEYLIDYVTLAGKAPEKALANTDHHFLIGAMSYWEACMAFVVDQPKIVVQYLYPFCQPTETTYIHMFAGISLPLLVTLARVGICVRQNRTLRNMVGVGWKDRDSYQILASEVVQDAIELAEYVVDYQLPTDETFDTKTLGSSTYRQIKAFAQMCKFAILLELQRNFPSLLEPQPDDTEAATPETRPFPRTPNLDRWYFDLSGAILSHAKEIPEGSTCGLYQTILLIICGSVLRASKESNSVLPAEASLRDKMEAQVLSTLARQDELDRRRAFIRRRLQSNCTSFGLRQVFSRAELLLEDVWSEFDAGTGEADDLRSSRHWIDVMADHKLETFFG</sequence>
<protein>
    <recommendedName>
        <fullName evidence="13">Zn(2)-C6 fungal-type domain-containing protein</fullName>
    </recommendedName>
</protein>
<dbReference type="OrthoDB" id="39175at2759"/>
<dbReference type="AlphaFoldDB" id="A0A0D1YP39"/>